<proteinExistence type="predicted"/>
<sequence length="7332" mass="825035">MRWAYHLFVFWGIHNQGLRNEISIYVACYVKMSKQFYFFKKVVQGELEDDILLTLWDLLETWTSQNDWMAIFFIIFLVIIFEIVLIKICTSFQKKPALPEKDHSDAQEKEDSCLKSMKPDNWSMHSSSEEKADDFSERTIASSLASEENEGNFEGSVSPADETIQASTSESKYQVSHFSESHMPSSSGTSSFLSLFHSEVKEVFLRRSGYPEDEQETTQLSSKKLFSIMKNNKNENVMFSSDFNFSRTSRIIIESEDLDVVPCPSAHLLLSRDQVRLLEENVRNQIPLKSRATLDSKATCVYSRSQEPLIQNQQSVRVDISAQTQDSFPGQKAVQDQGFFEAQFTSQAQQFVNNQVSMNSQPDIEAKYFALPQDLMRKPPSSSTQDSFQAQDMDRSQHLVKVPYPVETQDSIKGLESDKKPLDEAQYPIWFEDPNKNEYSIQGQNAIFKNARFLVLTLSPDSVAKGLTQLKRAKTKGQKQTASSKVNQCPAYGSVPPSPTTNRQKNRRKILHSKSKFSLKVPPQRSKKTPRSRVLQITVGHTPERRKLRHKRDTQKKEFHHRKGKAGTALHLIYVFKLVLPYIRKYSRKKLAKFMPGLTGCGHFLLKQNKSGYAEKVNNTGSLEKRETSSSPKNGQQHGRDSTGLKSISPKIPPQLEQSFRDDTYQQKASLIETNWRNKGSLKDPIIQAKEMDIAEFCVPGSEKTSAPNTAKHETPLEEAISEHLQKFVFSPKMELDRKTKTWEDLKSAENAQFPLSSDEQLPASTSEMQRSSTKGNAQRQKDFLEIVLESSDVNLLISLRTRKHKSSEQLAGVKIQESTEDVIEKEKKPLILKFTEDGDLRESGDLECTPGSNTKNMQDQRISDAFHNATHTTISEPPPMEMQSRFKPKTDTSRMRLSPSAVKQDKLPDDKKLWNAKVIVVRCVFKKPQDHDREEEQQALQEAVPQLPEGFRFSLQLERKAKDVKFEAGQSSSQSRTTQNKEREAQSQTLSPEMILGTTPCPTMDPFQAEKVKHSTDRPPGRETADPVCPLTASESLPAGEVLTETTECGVPFGGSPRKTPGHQMAEEKEDFRRVLSEVALASYNMHVLPSSYFKRQKIRKKLSGMKGALSPKRVIIQVKKPSICHPRRPRGDFKIIIKQILQDKTVADKLLNVIYLHTSILPHMRMYSRLNAENPSHTQLKQEKSEVEREETCSDTINKGSDSGNTKEDANLQDEVRRDKEVSLETALQDSWGLRPDAYPEKELKTKKEMHQPVTFAEIMMEPIYSTITDPFHAENVEKSLPTQTDLRYIADSETPPPASENSPTGDPLNQTGGRDVPDDGNDTRERGYFFAGTRSALPKDLPAVSPETFNCHMPALSHSKVKKNGVRFSHIECTVKPKSVHMKALKPSISKICSITGHRRKLESDFKAKFEKINQANGLVYEFLNTLYSPVRSGLQGETNSFCHAQVNFQELAHEGRPQYVDFFLKSHTFHDRGEKVEDGEEEEQKCLLITAPQHTQHLWIHAHQGKKTHLAEPDPTLDCLAQKLPINEQDMQHQTCFTRTALQTDLQMSSRETKGLQKTNKPEDEKTAPTGPASLPPETGKSSVDKPLNTATECDLPSGGNPKRELDSYFVEKNSELPENLQVTFLQSSDSVEHLVSKSKRKNTLKLARKPKTVSRRYRTMREKKPSILHMLNSRQNKKLQYSLKTKMKNPQQNKNIAGAFLEFIHFKVPILPNIKTSIRLNMETDMQRVTRLSQIQLTQEKSPNGREVCCPDSVDVSGLSNSVKDGKEEAGEHKDFPAPGNSQGFVFNIYQERDHDLVKSDEELKQPGSVSVQGPPQTHFAQTILSSTSGPTLGQFQFGKLGSSTRFSPPKSGEAKTDERMFSARECGVPSDANHQKEQAGGIEKKQTAALDFWVAAVPVSKSKRNFKQSSRVKTLVNPKCEIFKAKKPSISYMFNIKGGESPNRRKALGCNLTTKMKEADQKTAGNMYSLMTIIPDVNRHRKREREKDMLGEKRLGSKQVKQETAPQEGTLTLDDTEETNFHDEEEEESEQEMFLKVLPQHSQHFVFCSGHRKELNLHKPENKGSGKILFFTEQDLTPQVPPTDPAQVEEPKRSHQTQSGALCTVDSNLPLLKSKEPLVGQVLIDTVKCGLPSDGSHGRDLHNQVKEEKAESHKALQAAVLESLDIFTPTAPESKRQRKTFPRRALKSKMHPRCVTMKARKVPISQVFNIPRNGGLKTLHPTTLKSQIIDLLIHIKYSGILEDLTAEEKEGLAQELPATTLEFLDISTLVSAVSKRKQNNVKLTGKRNKMSPKCVTLKAKKAPISQTFNSSKGGAPSHRRQWECNFKTMRRQGQSVADVILSAISSSMPVSLDVGVHNRIKIETGRPWKRKFSHELQQRGQSPGGEEAWGAHSREKRGWAAKVWEEVKDYGGEAAPRNSQHFTVHAYKKEEPRFVKSDLERKNSARKITPESLTIAQELQQHARFMQNVSHSVSCSVLNSLPFQKLPKRTKTQRGLKDTGSPKISSPVTEKSLSESLIVIAQSGFPSGRGPWKELASSVQEGKMRLQMGSQVRSLQSFGRSRPASSKIKGWRNAAQIPESGTEKAQMASVLKTVNITRSGALSHGKEQVHTLDDVAKEIPQRMSDTFMNALFSLTPVSPAIKTHEKLKAEKGPVREESTFLQLKQEEGKRLCKYSSNKWSTSSNTPESRWQQDKEKEGNEVLFEAGLRFLNRTGSRKDQIMLITEQDGQQKILASENILESLCSPLIIAFPTEKLTKTVPPQKDILHRLSEKAACRKSRRARFDGLFTGEAEYCSPSAGSPTRKPDVSSAVSLPCEGEEGDIKTQKGIKYTADQNIPPPKSGMSVLGDPCDKSARRKAGGRVAKKHKELQGDLLIISMMSVLAESKRHKRALKYLERKDLLGPRCVTMKATKPLCSQVLNITEHGNLSCRKEQGCNLKSVINNMQQNQSIADAFSSPTPVSTYNKLDIEMDGTPKTETDQPRVKIHARTHPEPEKSPCDREAWEANLNDTQNQSSNTVKMNVQCAKEEKNILEMLAESVPHWSQHFHFTSYHLKNLGSCKSESKLNSSEGRSTWNLSCAVQNMRQEKHVRETILEPVSRNVMNFIQVQTLKKSLHAQERIKYMVRLKTPFPEARKSETGSIQCDGLWNGNPRKKWDSPISQKKTWNQSDLVRNILKPLDFSSLYSPEPQSQSYALEFVEKKSTTSPKHVTLEAKRLLVSQLLNTARCLTGNHRKKRHRFKYKTNERQWNGRVRQTLFHATEGANISPSKLVIDKLSFNTTVRDTLFNNRTPHRNLNGHITEEKAELEKKEMRFNIEKQKKEFQQGRAEAELVLNTLCDSGSVPSQMKEFMEVRREKGRPQKLIHMPPQLKLEKSPNRRQTQSLVKSATSRNIKTLKQYIREQEENYRTALLDLPPQRRYQLVISQQVKKEPDCVKFTVNLKRDVYRHLPSQKRELSCTAFDISRIRPHTKHELLIERRVKEGDADVVRRSASAPIGREVSEKMDISLSPKGHVLFLTELAASPQKTHKEQERRERGSISVTHLEPVAYPTVETPHSENTGNVAEEDAYLDRRHASHLFGREGVKETAILQGSKRYKFLCTHAEVQQNMSAVQKGEMKPDCISASILDSVSCPGGEPLQVKEAANATGKEHVSIPVDLTVNPWRKEKSEGTDILLESNGQKINFSKTQKAEKQNSSKQSKENILESMSSCIVHQLHTEKLKKEVSAKGLSSTVLSPMVEKASNKAYFPVAPTPGSAGTDLHTRGRKEHRQESTCKALPPSASHSLMDRLQVKLPRVKKALKEAESAKYHASDTEGIGLLFSGKEEKQPEYIQHICPNLASPSLRDIFQSKMPCKKKASEEVASTTHDTPSAEGAGLLITGKGEQQQKHTNEALLKPASHSPAGRLHISTSVQRVKLDDTNMMHGEHSTPQAKEALKGMDVTVGYTQTSEKRHLPSAEQTQQHLLVPSQNFLMHRSYPQNDPWFLPQLVPPAKEALSEAGNVLSRTKGSDLISKAHLNTGSEYGLEWAGPLSPPRQTKRQNTMLPSESFSENIKYQDVSFPKGKKASDGAQVIDSVSHGSSKRREKAQLCKAYQKKAQKEVCLPGLFLHSLSVHLPLLPESKRQKSDVKQGLKKGVICPERTLMFKKSVSSDTFNTANYRTPGNRPELQWKLKEKMVNMKCRKVRPDLVVTNTYEFIPFSPYFKLNKKIIDEIISSDVKGIKHHISQKKKHRIKRVNMKWIMDPNVILKAKKSSLSHTREGEEWPVPLNIVKIESKVQIGKGKSGMKLADLLISLPSLSHPNLNSRIKVGKGKSGIPRSCLPPLKFQASSNIRKTSFPESISRDSLSDIIESKQHLPQKKKEDGEDTVYLKDTVHRKCATFRRKKKLFKLTPRGQEPQWNNKEQEEMMQGDKGGLDVVPNKPHVSIPSSSLLEWGPGLKEEAHMRGVTGLCFPSLTIQELSDAMITCEEPMDDILSSIKRAKYMPQKTEDKVEMEEEIRLRKRIALKVNQSPTPQELHLNIKGKEEKMQEDSGEQAGIRRRPCLSVSSPPYSEVDTGGKREAVVLRKTRSPFPQPVLQDSSDTGKIAYKESTCGDTEEEERVKMAEVVPLKKNKSPISQEIQLDIKEQKKNIQRIKGEPGVVLTCTSLPAPSTGDDVSDDVKMVQEYKPQRGEDRGEIANMKYKIYPKGTTPKAKILLPFPHVPSSPGGCGPQIRDIQTNIRGNLGHVQDRTSERDDVLAGPCLPQFKLNRVAEGKEGSQGVVRPCLPSSWPKEASDTKRLKYTTSPVNDISRDSKGTKYTAQREEKKSNIFERDLMHPKGLALKANKSPLFHILRAKKLQVNIKEQVRRGQDGSKHTVVLLSKICPFVTSSAHLKFDTIKEEKGEPGIIRNYVSPLELQDSLSSVQTAPTESADSRRKGGRQHPPPKEKAGVPAAALIARPNGTDVKAGTASPPHAFSVAELGAWSRRKEPQSSTKERVEQEQGRSGDPHVAPAKAPPSLRCPSHHRLDAGTKADAGSTPSQLQLRESSGAGGVRYADPSQGISSCNVIIKANRQEPCKEAKDRVTTKGGRDRRSPQVITLEAHSSALTHLLSGNRLPLDVKERGEEVVLRETRASLPSLSDLQRGPSTNQKEGAEGITQSCFPPLEIYDPFIPSQKADTRSLMLKEEDRLKTDTEDRVLPVSLSLDQKAKEPPLSHLLDTKKPWWEIKKQEQRVQRKDTELVTNLKNICISSLTLPCLKSDAAEGEGYVIRVTKLPLPQSQSKESAHTMKIEYAETTDGELAKDVREVREHMLQKEEDDREESVHMNIIVDPNNTGLKAKESFVLLTCNPSDLQWKTKEQEGEVQGAKREPGDLTQPETCTSRPAHLHPHENTSIKEESVPMLPRSSFPPVNFQKSSGSEEVAHVEPIASDTAISPQNEERRTSQNKGEGGAERGNLVFPKHQEKEMQESKAELGMVPTTSSTSLPSLPALSLDKEVQVHDKMLALERSVLPRISNAGEIVRTQSIGGDITKDVQNEEQPMPEKEERVRERTVDTRGPTHTTEITLKSKRIPPSYMLHRTELHLNIRGIEPKKQEGQGNPPSMMLRKMYVSIPPTELKLDQGTQVDEEEPGMKRSSLQRKILVSRPRIKLKLDKGTQVDEGGLGIKRSSLQRKILVSRPLIKLKLDKGTQVDEERLGIKRPSLLPLMLSALSDAEKRADSKGTGKQHTSEKEKKYDMKKVDMRIRMHHKEGRISPISHVLGTKEFVLNVIKEPGRSVHKGKDKPGVVLTRTFLSIPSAPLYLDSGSKMDKDVPGITGSSHPQQHLQESSDTQKIAIRESVSGDSKLVKNAEHLVPEEAKRQWTSNFMISIQQRKEPPRVKSEGDLSELNSRHEGFYFTGLGTIRGGKRLEYFFTGQEAQREKYRTAHFTTFLSFPAIDLTNIESLKKDTEIMNNLSHKISPQDLVSLPRKISKEICATRGTPVSSEGFSASEQDAHQQETLSKASPGSADSCKFDKPEEDRQNNEKISKMSPPKVLAKESVEKMSITESNASPNIEQEIVTEKQMVLRSGSGRQTRVDSSLSLKIPLQNGKQRTPLEIDVHKQTTVYPGAQVLQRMHMDITEFDAQKGQKRQALFVPEQKEHNPESLQKSLSSFWNFPPQFGDLEEKNETATSTTINLEQKKLDRKEGILKIDTNIAVHLEEDKIEMHKHTTVNLEEEKIEMDTSNTVNLSMASLKAEEPQIKAQVVSHMANRGPRKQKHKKEREVSCAKQNIQLQNMFQKHILDSFYAYIPLSSNFGGQKGRLTIADVKRELSPKYLSMKIPKHPILQILGNTGRGTPSNRKKLEYNFNRSKKISLWREEASGIFIRSLSISMMSPSQTKETVVPETNLESAKRTCLSKFPHKSPNTSKTVKRDSSSTVKEGDQNSTSTVPQDSQPFVVDEQQMNKLPSAKSEANLSSEANQSLTPQTKECVVPGHDISSIVKEPDLLTIEQEKAPKSIQTPTDCPFMPEDPNENVETHMKSALSTNIPPLGVEEPQCETQLFGSAEHAPPPEHGDQSEPVQDTATQTLQQQKTPPGTEPKAPQVKSNEIKIAADSPRAESLLPLYEAIKNVFEAQVKNMIQDKIYADLLEKVKDDKPGNWEAPPSAGSADTTSTITHPKVQPKPIVESFTCEGKNKLTNHLESKAPEINLNLTPEMIKQSFQKLSCYPKQAISKHNTWRLNQRHKKMCFLSLRGIDTVKFNLKHKYQKDSPPVSCMKTLTVNVSSGSEEIITKLKRINELESRTPSLISAGQMPLPRILQNYSVKEKDKLLLHFSMKTLEVQMKTFPRIVRESYTMASAQDRRKLLSKCIHSDVKVPKRENRILLLVEEKSLHQIDLDLRYKYTRFLLGLPVKSMFPKPNTLPKHILKLHTVAICKKVDSSGESGGLPIDTGPLEQHLSFKKQSPRENSSLINTFLEPQQVCSSDPDQHSTVQEDTTALSNLKSHVTPGKDKQCHVWFQDTNTCESVDLKTQENAHDLVDSHSIQNFEDSTDSHTNTESSETWGGCSALDAHDSEECVFLEANSCLSQESQSILFELQKGMPLANLYRKKKIKTDLKPFYTEDTGSHHIRGCRKHSSVVTPPSCDSHKSRKYRSSSKMQSRDSYNSSLTTVDLSTSSFIPFSDEKLSQTTKSRKNYSLVPLTESNIKLHLSKSQGKPRRHSESKERKKAKCDSFRKNNIPWECDYSYTQSKEKRTRKKKERDFESERSDYFPSERKSASEPHPEESDFLSEGKPSQPFFYACIPADSLEIVPKTIRWTIPPKTLKKKDFRVPVVAKISSSYNLWSSSKKLLGSLLESFSLVRQK</sequence>
<reference evidence="2" key="1">
    <citation type="submission" date="2025-08" db="UniProtKB">
        <authorList>
            <consortium name="RefSeq"/>
        </authorList>
    </citation>
    <scope>IDENTIFICATION</scope>
    <source>
        <tissue evidence="2">Blood</tissue>
    </source>
</reference>
<keyword evidence="1" id="KW-1185">Reference proteome</keyword>
<keyword evidence="2" id="KW-0472">Membrane</keyword>
<evidence type="ECO:0000313" key="1">
    <source>
        <dbReference type="Proteomes" id="UP001732780"/>
    </source>
</evidence>
<dbReference type="Proteomes" id="UP001732780">
    <property type="component" value="Chromosome 14"/>
</dbReference>
<evidence type="ECO:0000313" key="2">
    <source>
        <dbReference type="RefSeq" id="XP_074234601.1"/>
    </source>
</evidence>
<keyword evidence="2" id="KW-0812">Transmembrane</keyword>
<dbReference type="RefSeq" id="XP_074234601.1">
    <property type="nucleotide sequence ID" value="XM_074378500.1"/>
</dbReference>
<organism evidence="1 2">
    <name type="scientific">Camelus bactrianus</name>
    <name type="common">Bactrian camel</name>
    <dbReference type="NCBI Taxonomy" id="9837"/>
    <lineage>
        <taxon>Eukaryota</taxon>
        <taxon>Metazoa</taxon>
        <taxon>Chordata</taxon>
        <taxon>Craniata</taxon>
        <taxon>Vertebrata</taxon>
        <taxon>Euteleostomi</taxon>
        <taxon>Mammalia</taxon>
        <taxon>Eutheria</taxon>
        <taxon>Laurasiatheria</taxon>
        <taxon>Artiodactyla</taxon>
        <taxon>Tylopoda</taxon>
        <taxon>Camelidae</taxon>
        <taxon>Camelus</taxon>
    </lineage>
</organism>
<protein>
    <submittedName>
        <fullName evidence="2">Leucine-rich repeat transmembrane protein CCDC168</fullName>
    </submittedName>
</protein>
<name>A0AC58RJ99_CAMBA</name>
<accession>A0AC58RJ99</accession>
<gene>
    <name evidence="2" type="primary">CCDC168</name>
</gene>